<evidence type="ECO:0000256" key="1">
    <source>
        <dbReference type="SAM" id="MobiDB-lite"/>
    </source>
</evidence>
<comment type="caution">
    <text evidence="2">The sequence shown here is derived from an EMBL/GenBank/DDBJ whole genome shotgun (WGS) entry which is preliminary data.</text>
</comment>
<keyword evidence="3" id="KW-1185">Reference proteome</keyword>
<feature type="compositionally biased region" description="Basic residues" evidence="1">
    <location>
        <begin position="100"/>
        <end position="110"/>
    </location>
</feature>
<dbReference type="Proteomes" id="UP000266841">
    <property type="component" value="Unassembled WGS sequence"/>
</dbReference>
<gene>
    <name evidence="2" type="ORF">THAOC_35710</name>
</gene>
<dbReference type="AlphaFoldDB" id="K0RGK7"/>
<evidence type="ECO:0000313" key="3">
    <source>
        <dbReference type="Proteomes" id="UP000266841"/>
    </source>
</evidence>
<sequence>PQVSDFIKTNDCKDKHVWEHEGRTVTTLKSTDLACKIIGGKRINTFTAVNEVIQGTRESFTRTHGDKTTTVVRYDPRKHGGNFRDLGLELCLAKAAAKRESKKKPKKKPEKKPEKGGEKPPAKEAPAETKPGAGEATETQPPEPKWPRHARKKVKYESDDNEDGDDDYEDGDTDSE</sequence>
<proteinExistence type="predicted"/>
<protein>
    <submittedName>
        <fullName evidence="2">Uncharacterized protein</fullName>
    </submittedName>
</protein>
<evidence type="ECO:0000313" key="2">
    <source>
        <dbReference type="EMBL" id="EJK45667.1"/>
    </source>
</evidence>
<name>K0RGK7_THAOC</name>
<dbReference type="EMBL" id="AGNL01048348">
    <property type="protein sequence ID" value="EJK45667.1"/>
    <property type="molecule type" value="Genomic_DNA"/>
</dbReference>
<feature type="region of interest" description="Disordered" evidence="1">
    <location>
        <begin position="96"/>
        <end position="176"/>
    </location>
</feature>
<organism evidence="2 3">
    <name type="scientific">Thalassiosira oceanica</name>
    <name type="common">Marine diatom</name>
    <dbReference type="NCBI Taxonomy" id="159749"/>
    <lineage>
        <taxon>Eukaryota</taxon>
        <taxon>Sar</taxon>
        <taxon>Stramenopiles</taxon>
        <taxon>Ochrophyta</taxon>
        <taxon>Bacillariophyta</taxon>
        <taxon>Coscinodiscophyceae</taxon>
        <taxon>Thalassiosirophycidae</taxon>
        <taxon>Thalassiosirales</taxon>
        <taxon>Thalassiosiraceae</taxon>
        <taxon>Thalassiosira</taxon>
    </lineage>
</organism>
<accession>K0RGK7</accession>
<reference evidence="2 3" key="1">
    <citation type="journal article" date="2012" name="Genome Biol.">
        <title>Genome and low-iron response of an oceanic diatom adapted to chronic iron limitation.</title>
        <authorList>
            <person name="Lommer M."/>
            <person name="Specht M."/>
            <person name="Roy A.S."/>
            <person name="Kraemer L."/>
            <person name="Andreson R."/>
            <person name="Gutowska M.A."/>
            <person name="Wolf J."/>
            <person name="Bergner S.V."/>
            <person name="Schilhabel M.B."/>
            <person name="Klostermeier U.C."/>
            <person name="Beiko R.G."/>
            <person name="Rosenstiel P."/>
            <person name="Hippler M."/>
            <person name="Laroche J."/>
        </authorList>
    </citation>
    <scope>NUCLEOTIDE SEQUENCE [LARGE SCALE GENOMIC DNA]</scope>
    <source>
        <strain evidence="2 3">CCMP1005</strain>
    </source>
</reference>
<feature type="compositionally biased region" description="Basic and acidic residues" evidence="1">
    <location>
        <begin position="111"/>
        <end position="127"/>
    </location>
</feature>
<feature type="non-terminal residue" evidence="2">
    <location>
        <position position="1"/>
    </location>
</feature>
<feature type="compositionally biased region" description="Acidic residues" evidence="1">
    <location>
        <begin position="159"/>
        <end position="176"/>
    </location>
</feature>